<sequence length="217" mass="22834">MDQTAVRVAAVRDCGPDAVAIEFETPAGFDARPGQFVKLTATLEGEDVSRFYTISSPDVDDTFETTVGYDPDEGGPFSEYLLAIEAGDEVTLAGPFGNDYYEDEPRVVVLAGGPGIGPAVGIAERAIADGGEAAVVYVDDQPLHEDRLATLAEHGATVETYGQDDEDAFGTAVQDVLTGGEGEQVFVYGFADFLERAEAAIEAAGGEYDEAKAENFG</sequence>
<dbReference type="KEGG" id="ssai:N0B31_06620"/>
<dbReference type="GO" id="GO:0016491">
    <property type="term" value="F:oxidoreductase activity"/>
    <property type="evidence" value="ECO:0007669"/>
    <property type="project" value="InterPro"/>
</dbReference>
<dbReference type="SUPFAM" id="SSF52343">
    <property type="entry name" value="Ferredoxin reductase-like, C-terminal NADP-linked domain"/>
    <property type="match status" value="1"/>
</dbReference>
<evidence type="ECO:0000259" key="1">
    <source>
        <dbReference type="PROSITE" id="PS51384"/>
    </source>
</evidence>
<dbReference type="Proteomes" id="UP001057580">
    <property type="component" value="Chromosome"/>
</dbReference>
<protein>
    <submittedName>
        <fullName evidence="2">FAD-dependent oxidoreductase</fullName>
    </submittedName>
</protein>
<dbReference type="InterPro" id="IPR050415">
    <property type="entry name" value="MRET"/>
</dbReference>
<feature type="domain" description="FAD-binding FR-type" evidence="1">
    <location>
        <begin position="1"/>
        <end position="102"/>
    </location>
</feature>
<dbReference type="SUPFAM" id="SSF63380">
    <property type="entry name" value="Riboflavin synthase domain-like"/>
    <property type="match status" value="1"/>
</dbReference>
<evidence type="ECO:0000313" key="3">
    <source>
        <dbReference type="Proteomes" id="UP001057580"/>
    </source>
</evidence>
<dbReference type="CDD" id="cd00322">
    <property type="entry name" value="FNR_like"/>
    <property type="match status" value="1"/>
</dbReference>
<dbReference type="Pfam" id="PF00970">
    <property type="entry name" value="FAD_binding_6"/>
    <property type="match status" value="1"/>
</dbReference>
<dbReference type="AlphaFoldDB" id="A0A9E7R4Y2"/>
<reference evidence="2" key="1">
    <citation type="submission" date="2022-09" db="EMBL/GenBank/DDBJ databases">
        <title>Diverse halophilic archaea isolated from saline environments.</title>
        <authorList>
            <person name="Cui H.-L."/>
        </authorList>
    </citation>
    <scope>NUCLEOTIDE SEQUENCE</scope>
    <source>
        <strain evidence="2">ZS-35-S2</strain>
    </source>
</reference>
<dbReference type="PANTHER" id="PTHR47354:SF5">
    <property type="entry name" value="PROTEIN RFBI"/>
    <property type="match status" value="1"/>
</dbReference>
<dbReference type="GeneID" id="74942080"/>
<name>A0A9E7R4Y2_9EURY</name>
<accession>A0A9E7R4Y2</accession>
<evidence type="ECO:0000313" key="2">
    <source>
        <dbReference type="EMBL" id="UWM55955.1"/>
    </source>
</evidence>
<keyword evidence="3" id="KW-1185">Reference proteome</keyword>
<dbReference type="InterPro" id="IPR008333">
    <property type="entry name" value="Cbr1-like_FAD-bd_dom"/>
</dbReference>
<proteinExistence type="predicted"/>
<gene>
    <name evidence="2" type="ORF">N0B31_06620</name>
</gene>
<dbReference type="RefSeq" id="WP_260595075.1">
    <property type="nucleotide sequence ID" value="NZ_CP104003.1"/>
</dbReference>
<dbReference type="PANTHER" id="PTHR47354">
    <property type="entry name" value="NADH OXIDOREDUCTASE HCR"/>
    <property type="match status" value="1"/>
</dbReference>
<dbReference type="Gene3D" id="2.40.30.10">
    <property type="entry name" value="Translation factors"/>
    <property type="match status" value="1"/>
</dbReference>
<dbReference type="InterPro" id="IPR039261">
    <property type="entry name" value="FNR_nucleotide-bd"/>
</dbReference>
<organism evidence="2 3">
    <name type="scientific">Salinirubellus salinus</name>
    <dbReference type="NCBI Taxonomy" id="1364945"/>
    <lineage>
        <taxon>Archaea</taxon>
        <taxon>Methanobacteriati</taxon>
        <taxon>Methanobacteriota</taxon>
        <taxon>Stenosarchaea group</taxon>
        <taxon>Halobacteria</taxon>
        <taxon>Halobacteriales</taxon>
        <taxon>Natronomonadaceae</taxon>
        <taxon>Salinirubellus</taxon>
    </lineage>
</organism>
<dbReference type="EMBL" id="CP104003">
    <property type="protein sequence ID" value="UWM55955.1"/>
    <property type="molecule type" value="Genomic_DNA"/>
</dbReference>
<dbReference type="InterPro" id="IPR017927">
    <property type="entry name" value="FAD-bd_FR_type"/>
</dbReference>
<dbReference type="PROSITE" id="PS51384">
    <property type="entry name" value="FAD_FR"/>
    <property type="match status" value="1"/>
</dbReference>
<dbReference type="InterPro" id="IPR017938">
    <property type="entry name" value="Riboflavin_synthase-like_b-brl"/>
</dbReference>